<evidence type="ECO:0000259" key="2">
    <source>
        <dbReference type="Pfam" id="PF04419"/>
    </source>
</evidence>
<feature type="region of interest" description="Disordered" evidence="1">
    <location>
        <begin position="65"/>
        <end position="91"/>
    </location>
</feature>
<dbReference type="FunCoup" id="A0A0C3CRZ5">
    <property type="interactions" value="62"/>
</dbReference>
<feature type="region of interest" description="Disordered" evidence="1">
    <location>
        <begin position="1"/>
        <end position="38"/>
    </location>
</feature>
<dbReference type="EMBL" id="KN822263">
    <property type="protein sequence ID" value="KIM51370.1"/>
    <property type="molecule type" value="Genomic_DNA"/>
</dbReference>
<name>A0A0C3CRZ5_9AGAM</name>
<dbReference type="OrthoDB" id="18018at2759"/>
<sequence>MTRGNQREMDRLKAAKKAAAAKKPKESSTSLAKRREGDADILRAKQKACQDPIPLLGGLIPCSRLGYTEERGGESRTRGKDGGERGLKKGI</sequence>
<reference evidence="3 4" key="1">
    <citation type="submission" date="2014-04" db="EMBL/GenBank/DDBJ databases">
        <authorList>
            <consortium name="DOE Joint Genome Institute"/>
            <person name="Kuo A."/>
            <person name="Kohler A."/>
            <person name="Nagy L.G."/>
            <person name="Floudas D."/>
            <person name="Copeland A."/>
            <person name="Barry K.W."/>
            <person name="Cichocki N."/>
            <person name="Veneault-Fourrey C."/>
            <person name="LaButti K."/>
            <person name="Lindquist E.A."/>
            <person name="Lipzen A."/>
            <person name="Lundell T."/>
            <person name="Morin E."/>
            <person name="Murat C."/>
            <person name="Sun H."/>
            <person name="Tunlid A."/>
            <person name="Henrissat B."/>
            <person name="Grigoriev I.V."/>
            <person name="Hibbett D.S."/>
            <person name="Martin F."/>
            <person name="Nordberg H.P."/>
            <person name="Cantor M.N."/>
            <person name="Hua S.X."/>
        </authorList>
    </citation>
    <scope>NUCLEOTIDE SEQUENCE [LARGE SCALE GENOMIC DNA]</scope>
    <source>
        <strain evidence="3 4">Foug A</strain>
    </source>
</reference>
<gene>
    <name evidence="3" type="ORF">SCLCIDRAFT_648598</name>
</gene>
<evidence type="ECO:0000256" key="1">
    <source>
        <dbReference type="SAM" id="MobiDB-lite"/>
    </source>
</evidence>
<reference evidence="4" key="2">
    <citation type="submission" date="2015-01" db="EMBL/GenBank/DDBJ databases">
        <title>Evolutionary Origins and Diversification of the Mycorrhizal Mutualists.</title>
        <authorList>
            <consortium name="DOE Joint Genome Institute"/>
            <consortium name="Mycorrhizal Genomics Consortium"/>
            <person name="Kohler A."/>
            <person name="Kuo A."/>
            <person name="Nagy L.G."/>
            <person name="Floudas D."/>
            <person name="Copeland A."/>
            <person name="Barry K.W."/>
            <person name="Cichocki N."/>
            <person name="Veneault-Fourrey C."/>
            <person name="LaButti K."/>
            <person name="Lindquist E.A."/>
            <person name="Lipzen A."/>
            <person name="Lundell T."/>
            <person name="Morin E."/>
            <person name="Murat C."/>
            <person name="Riley R."/>
            <person name="Ohm R."/>
            <person name="Sun H."/>
            <person name="Tunlid A."/>
            <person name="Henrissat B."/>
            <person name="Grigoriev I.V."/>
            <person name="Hibbett D.S."/>
            <person name="Martin F."/>
        </authorList>
    </citation>
    <scope>NUCLEOTIDE SEQUENCE [LARGE SCALE GENOMIC DNA]</scope>
    <source>
        <strain evidence="4">Foug A</strain>
    </source>
</reference>
<keyword evidence="4" id="KW-1185">Reference proteome</keyword>
<dbReference type="InterPro" id="IPR007513">
    <property type="entry name" value="SERF-like_N"/>
</dbReference>
<dbReference type="Pfam" id="PF04419">
    <property type="entry name" value="SERF-like_N"/>
    <property type="match status" value="1"/>
</dbReference>
<evidence type="ECO:0000313" key="4">
    <source>
        <dbReference type="Proteomes" id="UP000053989"/>
    </source>
</evidence>
<feature type="domain" description="Small EDRK-rich factor-like N-terminal" evidence="2">
    <location>
        <begin position="1"/>
        <end position="35"/>
    </location>
</feature>
<proteinExistence type="predicted"/>
<dbReference type="InParanoid" id="A0A0C3CRZ5"/>
<protein>
    <recommendedName>
        <fullName evidence="2">Small EDRK-rich factor-like N-terminal domain-containing protein</fullName>
    </recommendedName>
</protein>
<feature type="compositionally biased region" description="Basic and acidic residues" evidence="1">
    <location>
        <begin position="67"/>
        <end position="91"/>
    </location>
</feature>
<dbReference type="AlphaFoldDB" id="A0A0C3CRZ5"/>
<feature type="compositionally biased region" description="Basic and acidic residues" evidence="1">
    <location>
        <begin position="1"/>
        <end position="13"/>
    </location>
</feature>
<dbReference type="STRING" id="1036808.A0A0C3CRZ5"/>
<organism evidence="3 4">
    <name type="scientific">Scleroderma citrinum Foug A</name>
    <dbReference type="NCBI Taxonomy" id="1036808"/>
    <lineage>
        <taxon>Eukaryota</taxon>
        <taxon>Fungi</taxon>
        <taxon>Dikarya</taxon>
        <taxon>Basidiomycota</taxon>
        <taxon>Agaricomycotina</taxon>
        <taxon>Agaricomycetes</taxon>
        <taxon>Agaricomycetidae</taxon>
        <taxon>Boletales</taxon>
        <taxon>Sclerodermatineae</taxon>
        <taxon>Sclerodermataceae</taxon>
        <taxon>Scleroderma</taxon>
    </lineage>
</organism>
<accession>A0A0C3CRZ5</accession>
<dbReference type="HOGENOM" id="CLU_2428350_0_0_1"/>
<evidence type="ECO:0000313" key="3">
    <source>
        <dbReference type="EMBL" id="KIM51370.1"/>
    </source>
</evidence>
<dbReference type="Proteomes" id="UP000053989">
    <property type="component" value="Unassembled WGS sequence"/>
</dbReference>